<evidence type="ECO:0000313" key="6">
    <source>
        <dbReference type="Proteomes" id="UP000008363"/>
    </source>
</evidence>
<dbReference type="PROSITE" id="PS50043">
    <property type="entry name" value="HTH_LUXR_2"/>
    <property type="match status" value="1"/>
</dbReference>
<dbReference type="Gene3D" id="1.10.10.10">
    <property type="entry name" value="Winged helix-like DNA-binding domain superfamily/Winged helix DNA-binding domain"/>
    <property type="match status" value="1"/>
</dbReference>
<dbReference type="GO" id="GO:0003677">
    <property type="term" value="F:DNA binding"/>
    <property type="evidence" value="ECO:0007669"/>
    <property type="project" value="UniProtKB-KW"/>
</dbReference>
<keyword evidence="6" id="KW-1185">Reference proteome</keyword>
<dbReference type="InterPro" id="IPR011990">
    <property type="entry name" value="TPR-like_helical_dom_sf"/>
</dbReference>
<dbReference type="Gene3D" id="3.40.50.300">
    <property type="entry name" value="P-loop containing nucleotide triphosphate hydrolases"/>
    <property type="match status" value="1"/>
</dbReference>
<dbReference type="InterPro" id="IPR027417">
    <property type="entry name" value="P-loop_NTPase"/>
</dbReference>
<dbReference type="GO" id="GO:0006355">
    <property type="term" value="P:regulation of DNA-templated transcription"/>
    <property type="evidence" value="ECO:0007669"/>
    <property type="project" value="InterPro"/>
</dbReference>
<dbReference type="SMART" id="SM00421">
    <property type="entry name" value="HTH_LUXR"/>
    <property type="match status" value="1"/>
</dbReference>
<evidence type="ECO:0000256" key="2">
    <source>
        <dbReference type="ARBA" id="ARBA00023125"/>
    </source>
</evidence>
<keyword evidence="2" id="KW-0238">DNA-binding</keyword>
<dbReference type="InterPro" id="IPR000792">
    <property type="entry name" value="Tscrpt_reg_LuxR_C"/>
</dbReference>
<accession>K6WHX5</accession>
<protein>
    <submittedName>
        <fullName evidence="5">Putative LuxR family transcriptional regulator</fullName>
    </submittedName>
</protein>
<evidence type="ECO:0000256" key="3">
    <source>
        <dbReference type="ARBA" id="ARBA00023163"/>
    </source>
</evidence>
<dbReference type="Gene3D" id="1.25.40.10">
    <property type="entry name" value="Tetratricopeptide repeat domain"/>
    <property type="match status" value="1"/>
</dbReference>
<feature type="domain" description="HTH luxR-type" evidence="4">
    <location>
        <begin position="745"/>
        <end position="810"/>
    </location>
</feature>
<dbReference type="InterPro" id="IPR059106">
    <property type="entry name" value="WHD_MalT"/>
</dbReference>
<dbReference type="InterPro" id="IPR036388">
    <property type="entry name" value="WH-like_DNA-bd_sf"/>
</dbReference>
<dbReference type="eggNOG" id="COG2909">
    <property type="taxonomic scope" value="Bacteria"/>
</dbReference>
<dbReference type="STRING" id="1108045.GORHZ_145_00120"/>
<dbReference type="Pfam" id="PF25873">
    <property type="entry name" value="WHD_MalT"/>
    <property type="match status" value="1"/>
</dbReference>
<dbReference type="SUPFAM" id="SSF48452">
    <property type="entry name" value="TPR-like"/>
    <property type="match status" value="1"/>
</dbReference>
<dbReference type="InterPro" id="IPR016032">
    <property type="entry name" value="Sig_transdc_resp-reg_C-effctor"/>
</dbReference>
<dbReference type="SUPFAM" id="SSF52540">
    <property type="entry name" value="P-loop containing nucleoside triphosphate hydrolases"/>
    <property type="match status" value="1"/>
</dbReference>
<dbReference type="PRINTS" id="PR00038">
    <property type="entry name" value="HTHLUXR"/>
</dbReference>
<keyword evidence="3" id="KW-0804">Transcription</keyword>
<name>K6WHX5_9ACTN</name>
<dbReference type="Proteomes" id="UP000008363">
    <property type="component" value="Unassembled WGS sequence"/>
</dbReference>
<comment type="caution">
    <text evidence="5">The sequence shown here is derived from an EMBL/GenBank/DDBJ whole genome shotgun (WGS) entry which is preliminary data.</text>
</comment>
<dbReference type="PANTHER" id="PTHR44688">
    <property type="entry name" value="DNA-BINDING TRANSCRIPTIONAL ACTIVATOR DEVR_DOSR"/>
    <property type="match status" value="1"/>
</dbReference>
<dbReference type="SUPFAM" id="SSF46894">
    <property type="entry name" value="C-terminal effector domain of the bipartite response regulators"/>
    <property type="match status" value="1"/>
</dbReference>
<proteinExistence type="predicted"/>
<dbReference type="InterPro" id="IPR041617">
    <property type="entry name" value="TPR_MalT"/>
</dbReference>
<dbReference type="PANTHER" id="PTHR44688:SF16">
    <property type="entry name" value="DNA-BINDING TRANSCRIPTIONAL ACTIVATOR DEVR_DOSR"/>
    <property type="match status" value="1"/>
</dbReference>
<keyword evidence="1" id="KW-0805">Transcription regulation</keyword>
<dbReference type="Pfam" id="PF17874">
    <property type="entry name" value="TPR_MalT"/>
    <property type="match status" value="1"/>
</dbReference>
<sequence>MEVEANDILLVETKLHAPRRRRGVVERARLVERLGLADLPALVLVSAPAGFGKTTLLTEWLGATGDYGRTAWVSLEHSDSDPTVFWSYVVAALQKVAPEVGARAVATLRSAPTALENVVSSLVNDLAALDDDLVLVLDDYHVIESVEVQESMRLLVDRLPAQTHLVVSSRADPPWPLGGMRARGDLLEIRATDLRFTVSEAATYLNDASGLALSDADVEALAGRTEAGATLDVLERSNLFVVALDDHRHWYRYHHLFADVLRARLDIEHPGRASVLHRRAADWFDAHGDRPEAVRHALAAQDFPKAAELVERAVPSLRRARQDATLREWLDAFPSEIMRNRPVLELGWVGAHMVTGDVGGVESALDRIEAWLDPERADEMIVSDADEFARLPAQAAMYRAGLALLRGDLAATITHGERAADLSATDDLLGRGAAAALIGLAQWARGDLESAARQYAVAIAAFEEAGYLADVLGCSLGLADIQSARGHLSAAERTLNAGLDLVAAQGPLRGTADMHLGLAEIHLERNEFDEAAACLQASCALGDGLALGQHAYRWRVVEARLRAVAGQYDDALALLREAERRYDTDYSPAVRPVSATIARVLLAAGDLDAAQRWAADSGLSADDDPDYLREYEHLTLAHVLLASGRAVEATRSIERLRTAAEQGGRIGSLVEALVLLALARRATDDPRAREAFDDALILAAPERLAGVFLDAGPQANALLQNAARHGRAVELAAAILAGSGATPTRQALIDPLTERERDVLRLLRTDLTGPEIAAELVVSLNTVRTHTKNIFSKLGVTNRRAAVRRADELGL</sequence>
<evidence type="ECO:0000259" key="4">
    <source>
        <dbReference type="PROSITE" id="PS50043"/>
    </source>
</evidence>
<dbReference type="AlphaFoldDB" id="K6WHX5"/>
<dbReference type="EMBL" id="BAHC01000145">
    <property type="protein sequence ID" value="GAB91757.1"/>
    <property type="molecule type" value="Genomic_DNA"/>
</dbReference>
<dbReference type="Pfam" id="PF00196">
    <property type="entry name" value="GerE"/>
    <property type="match status" value="1"/>
</dbReference>
<evidence type="ECO:0000256" key="1">
    <source>
        <dbReference type="ARBA" id="ARBA00023015"/>
    </source>
</evidence>
<evidence type="ECO:0000313" key="5">
    <source>
        <dbReference type="EMBL" id="GAB91757.1"/>
    </source>
</evidence>
<dbReference type="CDD" id="cd06170">
    <property type="entry name" value="LuxR_C_like"/>
    <property type="match status" value="1"/>
</dbReference>
<reference evidence="5 6" key="1">
    <citation type="submission" date="2012-08" db="EMBL/GenBank/DDBJ databases">
        <title>Whole genome shotgun sequence of Gordonia rhizosphera NBRC 16068.</title>
        <authorList>
            <person name="Takarada H."/>
            <person name="Isaki S."/>
            <person name="Hosoyama A."/>
            <person name="Tsuchikane K."/>
            <person name="Katsumata H."/>
            <person name="Baba S."/>
            <person name="Ohji S."/>
            <person name="Yamazaki S."/>
            <person name="Fujita N."/>
        </authorList>
    </citation>
    <scope>NUCLEOTIDE SEQUENCE [LARGE SCALE GENOMIC DNA]</scope>
    <source>
        <strain evidence="5 6">NBRC 16068</strain>
    </source>
</reference>
<organism evidence="5 6">
    <name type="scientific">Gordonia rhizosphera NBRC 16068</name>
    <dbReference type="NCBI Taxonomy" id="1108045"/>
    <lineage>
        <taxon>Bacteria</taxon>
        <taxon>Bacillati</taxon>
        <taxon>Actinomycetota</taxon>
        <taxon>Actinomycetes</taxon>
        <taxon>Mycobacteriales</taxon>
        <taxon>Gordoniaceae</taxon>
        <taxon>Gordonia</taxon>
    </lineage>
</organism>
<gene>
    <name evidence="5" type="ORF">GORHZ_145_00120</name>
</gene>